<dbReference type="Pfam" id="PF00067">
    <property type="entry name" value="p450"/>
    <property type="match status" value="2"/>
</dbReference>
<keyword evidence="3 8" id="KW-0349">Heme</keyword>
<proteinExistence type="inferred from homology"/>
<evidence type="ECO:0000256" key="4">
    <source>
        <dbReference type="ARBA" id="ARBA00022723"/>
    </source>
</evidence>
<sequence length="428" mass="48830">MHVWLPLILFLSLIIIPLLLLPNKSKQPNLPPSPPRLPLIGNLHQLGALRHHSLRALSKEYGPIMLLKLGSIPTLVVSSAEHAREVMKTHDLDFCSRSPLIYPKRLSYDFLDVAFSPYNEYWREMRKICILELFSIKREEEVANMIKSISESSVSSSPVNLTSKGIESSKFEEFVFEALALLGIPTAADYFPRFGWIVDKFTGLNERLENIFHDLDVFYQQMIDEHLNPSRTKPEHEDIIDVLLGLAKIQSHCIPLTENHIKAILMNIFLAGVDSSAISMVWAMSELVRNQDAMRKAQEEIRLCIGNKGKVEESDLDQLSYLKMVSKETLRLHPPGVLEIPRETMRHCKRNGYDIYPKTRVLVNIWAIGRNPEYGENPEEFLPERFLNSYVDYKGQHFELLPFGAGRRGCPAITTGIANILLTLANFL</sequence>
<evidence type="ECO:0000256" key="3">
    <source>
        <dbReference type="ARBA" id="ARBA00022617"/>
    </source>
</evidence>
<dbReference type="OrthoDB" id="2789670at2759"/>
<dbReference type="InterPro" id="IPR036396">
    <property type="entry name" value="Cyt_P450_sf"/>
</dbReference>
<keyword evidence="7 9" id="KW-0503">Monooxygenase</keyword>
<evidence type="ECO:0000256" key="10">
    <source>
        <dbReference type="SAM" id="SignalP"/>
    </source>
</evidence>
<dbReference type="SUPFAM" id="SSF48264">
    <property type="entry name" value="Cytochrome P450"/>
    <property type="match status" value="1"/>
</dbReference>
<dbReference type="Gene3D" id="1.10.630.10">
    <property type="entry name" value="Cytochrome P450"/>
    <property type="match status" value="1"/>
</dbReference>
<accession>A0A7J7L3T3</accession>
<dbReference type="PRINTS" id="PR00463">
    <property type="entry name" value="EP450I"/>
</dbReference>
<evidence type="ECO:0008006" key="13">
    <source>
        <dbReference type="Google" id="ProtNLM"/>
    </source>
</evidence>
<dbReference type="PANTHER" id="PTHR47955:SF19">
    <property type="entry name" value="CYTOCHROME P450 71A9-LIKE ISOFORM X1"/>
    <property type="match status" value="1"/>
</dbReference>
<dbReference type="GO" id="GO:0004497">
    <property type="term" value="F:monooxygenase activity"/>
    <property type="evidence" value="ECO:0007669"/>
    <property type="project" value="UniProtKB-KW"/>
</dbReference>
<comment type="cofactor">
    <cofactor evidence="1 8">
        <name>heme</name>
        <dbReference type="ChEBI" id="CHEBI:30413"/>
    </cofactor>
</comment>
<organism evidence="11 12">
    <name type="scientific">Kingdonia uniflora</name>
    <dbReference type="NCBI Taxonomy" id="39325"/>
    <lineage>
        <taxon>Eukaryota</taxon>
        <taxon>Viridiplantae</taxon>
        <taxon>Streptophyta</taxon>
        <taxon>Embryophyta</taxon>
        <taxon>Tracheophyta</taxon>
        <taxon>Spermatophyta</taxon>
        <taxon>Magnoliopsida</taxon>
        <taxon>Ranunculales</taxon>
        <taxon>Circaeasteraceae</taxon>
        <taxon>Kingdonia</taxon>
    </lineage>
</organism>
<evidence type="ECO:0000256" key="5">
    <source>
        <dbReference type="ARBA" id="ARBA00023002"/>
    </source>
</evidence>
<evidence type="ECO:0000256" key="6">
    <source>
        <dbReference type="ARBA" id="ARBA00023004"/>
    </source>
</evidence>
<dbReference type="PANTHER" id="PTHR47955">
    <property type="entry name" value="CYTOCHROME P450 FAMILY 71 PROTEIN"/>
    <property type="match status" value="1"/>
</dbReference>
<evidence type="ECO:0000256" key="1">
    <source>
        <dbReference type="ARBA" id="ARBA00001971"/>
    </source>
</evidence>
<comment type="caution">
    <text evidence="11">The sequence shown here is derived from an EMBL/GenBank/DDBJ whole genome shotgun (WGS) entry which is preliminary data.</text>
</comment>
<evidence type="ECO:0000256" key="2">
    <source>
        <dbReference type="ARBA" id="ARBA00010617"/>
    </source>
</evidence>
<keyword evidence="12" id="KW-1185">Reference proteome</keyword>
<feature type="signal peptide" evidence="10">
    <location>
        <begin position="1"/>
        <end position="20"/>
    </location>
</feature>
<dbReference type="GO" id="GO:0016705">
    <property type="term" value="F:oxidoreductase activity, acting on paired donors, with incorporation or reduction of molecular oxygen"/>
    <property type="evidence" value="ECO:0007669"/>
    <property type="project" value="InterPro"/>
</dbReference>
<dbReference type="InterPro" id="IPR002401">
    <property type="entry name" value="Cyt_P450_E_grp-I"/>
</dbReference>
<dbReference type="InterPro" id="IPR017972">
    <property type="entry name" value="Cyt_P450_CS"/>
</dbReference>
<gene>
    <name evidence="11" type="ORF">GIB67_030986</name>
</gene>
<dbReference type="FunFam" id="1.10.630.10:FF:000043">
    <property type="entry name" value="Cytochrome P450 99A2"/>
    <property type="match status" value="1"/>
</dbReference>
<keyword evidence="4 8" id="KW-0479">Metal-binding</keyword>
<keyword evidence="6 8" id="KW-0408">Iron</keyword>
<evidence type="ECO:0000313" key="11">
    <source>
        <dbReference type="EMBL" id="KAF6137222.1"/>
    </source>
</evidence>
<feature type="chain" id="PRO_5029621658" description="Cytochrome P450" evidence="10">
    <location>
        <begin position="21"/>
        <end position="428"/>
    </location>
</feature>
<feature type="binding site" description="axial binding residue" evidence="8">
    <location>
        <position position="410"/>
    </location>
    <ligand>
        <name>heme</name>
        <dbReference type="ChEBI" id="CHEBI:30413"/>
    </ligand>
    <ligandPart>
        <name>Fe</name>
        <dbReference type="ChEBI" id="CHEBI:18248"/>
    </ligandPart>
</feature>
<evidence type="ECO:0000256" key="8">
    <source>
        <dbReference type="PIRSR" id="PIRSR602401-1"/>
    </source>
</evidence>
<dbReference type="EMBL" id="JACGCM010002660">
    <property type="protein sequence ID" value="KAF6137222.1"/>
    <property type="molecule type" value="Genomic_DNA"/>
</dbReference>
<dbReference type="GO" id="GO:0005506">
    <property type="term" value="F:iron ion binding"/>
    <property type="evidence" value="ECO:0007669"/>
    <property type="project" value="InterPro"/>
</dbReference>
<dbReference type="AlphaFoldDB" id="A0A7J7L3T3"/>
<dbReference type="InterPro" id="IPR001128">
    <property type="entry name" value="Cyt_P450"/>
</dbReference>
<keyword evidence="5 9" id="KW-0560">Oxidoreductase</keyword>
<keyword evidence="10" id="KW-0732">Signal</keyword>
<reference evidence="11 12" key="1">
    <citation type="journal article" date="2020" name="IScience">
        <title>Genome Sequencing of the Endangered Kingdonia uniflora (Circaeasteraceae, Ranunculales) Reveals Potential Mechanisms of Evolutionary Specialization.</title>
        <authorList>
            <person name="Sun Y."/>
            <person name="Deng T."/>
            <person name="Zhang A."/>
            <person name="Moore M.J."/>
            <person name="Landis J.B."/>
            <person name="Lin N."/>
            <person name="Zhang H."/>
            <person name="Zhang X."/>
            <person name="Huang J."/>
            <person name="Zhang X."/>
            <person name="Sun H."/>
            <person name="Wang H."/>
        </authorList>
    </citation>
    <scope>NUCLEOTIDE SEQUENCE [LARGE SCALE GENOMIC DNA]</scope>
    <source>
        <strain evidence="11">TB1705</strain>
        <tissue evidence="11">Leaf</tissue>
    </source>
</reference>
<dbReference type="CDD" id="cd11072">
    <property type="entry name" value="CYP71-like"/>
    <property type="match status" value="1"/>
</dbReference>
<name>A0A7J7L3T3_9MAGN</name>
<dbReference type="GO" id="GO:0020037">
    <property type="term" value="F:heme binding"/>
    <property type="evidence" value="ECO:0007669"/>
    <property type="project" value="InterPro"/>
</dbReference>
<dbReference type="PROSITE" id="PS00086">
    <property type="entry name" value="CYTOCHROME_P450"/>
    <property type="match status" value="1"/>
</dbReference>
<dbReference type="GO" id="GO:0044550">
    <property type="term" value="P:secondary metabolite biosynthetic process"/>
    <property type="evidence" value="ECO:0007669"/>
    <property type="project" value="UniProtKB-ARBA"/>
</dbReference>
<evidence type="ECO:0000313" key="12">
    <source>
        <dbReference type="Proteomes" id="UP000541444"/>
    </source>
</evidence>
<comment type="similarity">
    <text evidence="2 9">Belongs to the cytochrome P450 family.</text>
</comment>
<protein>
    <recommendedName>
        <fullName evidence="13">Cytochrome P450</fullName>
    </recommendedName>
</protein>
<dbReference type="PRINTS" id="PR00385">
    <property type="entry name" value="P450"/>
</dbReference>
<evidence type="ECO:0000256" key="9">
    <source>
        <dbReference type="RuleBase" id="RU000461"/>
    </source>
</evidence>
<dbReference type="Proteomes" id="UP000541444">
    <property type="component" value="Unassembled WGS sequence"/>
</dbReference>
<evidence type="ECO:0000256" key="7">
    <source>
        <dbReference type="ARBA" id="ARBA00023033"/>
    </source>
</evidence>